<dbReference type="Pfam" id="PF01850">
    <property type="entry name" value="PIN"/>
    <property type="match status" value="1"/>
</dbReference>
<evidence type="ECO:0000313" key="2">
    <source>
        <dbReference type="EMBL" id="AEH22443.1"/>
    </source>
</evidence>
<evidence type="ECO:0000259" key="1">
    <source>
        <dbReference type="Pfam" id="PF01850"/>
    </source>
</evidence>
<feature type="domain" description="PIN" evidence="1">
    <location>
        <begin position="3"/>
        <end position="121"/>
    </location>
</feature>
<dbReference type="RefSeq" id="WP_013909143.1">
    <property type="nucleotide sequence ID" value="NC_015682.1"/>
</dbReference>
<reference evidence="2 3" key="1">
    <citation type="journal article" date="2013" name="Genome Announc.">
        <title>Complete genome sequence of the hyperthermophilic sulfate-reducing bacterium Thermodesulfobacterium geofontis OPF15T.</title>
        <authorList>
            <person name="Elkins J.G."/>
            <person name="Hamilton-Brehm S.D."/>
            <person name="Lucas S."/>
            <person name="Han J."/>
            <person name="Lapidus A."/>
            <person name="Cheng J.F."/>
            <person name="Goodwin L.A."/>
            <person name="Pitluck S."/>
            <person name="Peters L."/>
            <person name="Mikhailova N."/>
            <person name="Davenport K.W."/>
            <person name="Detter J.C."/>
            <person name="Han C.S."/>
            <person name="Tapia R."/>
            <person name="Land M.L."/>
            <person name="Hauser L."/>
            <person name="Kyrpides N.C."/>
            <person name="Ivanova N.N."/>
            <person name="Pagani I."/>
            <person name="Bruce D."/>
            <person name="Woyke T."/>
            <person name="Cottingham R.W."/>
        </authorList>
    </citation>
    <scope>NUCLEOTIDE SEQUENCE [LARGE SCALE GENOMIC DNA]</scope>
    <source>
        <strain evidence="2 3">OPF15</strain>
    </source>
</reference>
<evidence type="ECO:0000313" key="3">
    <source>
        <dbReference type="Proteomes" id="UP000006583"/>
    </source>
</evidence>
<proteinExistence type="predicted"/>
<dbReference type="KEGG" id="top:TOPB45_0335"/>
<protein>
    <submittedName>
        <fullName evidence="2">PilT protein domain protein</fullName>
    </submittedName>
</protein>
<accession>F8C3J4</accession>
<dbReference type="Proteomes" id="UP000006583">
    <property type="component" value="Chromosome"/>
</dbReference>
<dbReference type="HOGENOM" id="CLU_155940_0_0_0"/>
<keyword evidence="3" id="KW-1185">Reference proteome</keyword>
<dbReference type="PATRIC" id="fig|795359.3.peg.339"/>
<gene>
    <name evidence="2" type="ordered locus">TOPB45_0335</name>
</gene>
<organism evidence="2 3">
    <name type="scientific">Thermodesulfobacterium geofontis (strain OPF15)</name>
    <dbReference type="NCBI Taxonomy" id="795359"/>
    <lineage>
        <taxon>Bacteria</taxon>
        <taxon>Pseudomonadati</taxon>
        <taxon>Thermodesulfobacteriota</taxon>
        <taxon>Thermodesulfobacteria</taxon>
        <taxon>Thermodesulfobacteriales</taxon>
        <taxon>Thermodesulfobacteriaceae</taxon>
        <taxon>Thermodesulfobacterium</taxon>
    </lineage>
</organism>
<dbReference type="STRING" id="795359.TOPB45_0335"/>
<sequence length="141" mass="16604">MKVLIDTNIILEILLNQERANEARKLLENSDNFAFFLSDFSLHSIGILLFRTKRHYSFYQFLKDMIFSEILSILSLSCEDMNRVIEVSTRFDLNFDDAYQYVVAEKYGLTIISFDSDFNKTELGRKTPNEVLEELNLLRQK</sequence>
<dbReference type="InterPro" id="IPR029060">
    <property type="entry name" value="PIN-like_dom_sf"/>
</dbReference>
<dbReference type="AlphaFoldDB" id="F8C3J4"/>
<dbReference type="InterPro" id="IPR002716">
    <property type="entry name" value="PIN_dom"/>
</dbReference>
<dbReference type="Gene3D" id="3.40.50.1010">
    <property type="entry name" value="5'-nuclease"/>
    <property type="match status" value="1"/>
</dbReference>
<name>F8C3J4_THEGP</name>
<dbReference type="SUPFAM" id="SSF88723">
    <property type="entry name" value="PIN domain-like"/>
    <property type="match status" value="1"/>
</dbReference>
<dbReference type="OrthoDB" id="572702at2"/>
<dbReference type="EMBL" id="CP002829">
    <property type="protein sequence ID" value="AEH22443.1"/>
    <property type="molecule type" value="Genomic_DNA"/>
</dbReference>
<dbReference type="eggNOG" id="COG2402">
    <property type="taxonomic scope" value="Bacteria"/>
</dbReference>